<evidence type="ECO:0000313" key="3">
    <source>
        <dbReference type="Proteomes" id="UP000660554"/>
    </source>
</evidence>
<organism evidence="2 3">
    <name type="scientific">Streptomyces virginiae</name>
    <name type="common">Streptomyces cinnamonensis</name>
    <dbReference type="NCBI Taxonomy" id="1961"/>
    <lineage>
        <taxon>Bacteria</taxon>
        <taxon>Bacillati</taxon>
        <taxon>Actinomycetota</taxon>
        <taxon>Actinomycetes</taxon>
        <taxon>Kitasatosporales</taxon>
        <taxon>Streptomycetaceae</taxon>
        <taxon>Streptomyces</taxon>
    </lineage>
</organism>
<proteinExistence type="predicted"/>
<sequence length="59" mass="5987">MVRSPDAPVIRDGGGTAPSPAQVRQSADRAQEGTPPSLLAVFWNPVPAAVAALVATHAI</sequence>
<evidence type="ECO:0000256" key="1">
    <source>
        <dbReference type="SAM" id="MobiDB-lite"/>
    </source>
</evidence>
<dbReference type="Proteomes" id="UP000660554">
    <property type="component" value="Unassembled WGS sequence"/>
</dbReference>
<comment type="caution">
    <text evidence="2">The sequence shown here is derived from an EMBL/GenBank/DDBJ whole genome shotgun (WGS) entry which is preliminary data.</text>
</comment>
<keyword evidence="3" id="KW-1185">Reference proteome</keyword>
<accession>A0ABQ3NZY4</accession>
<gene>
    <name evidence="2" type="ORF">Scinn_77980</name>
</gene>
<feature type="region of interest" description="Disordered" evidence="1">
    <location>
        <begin position="1"/>
        <end position="33"/>
    </location>
</feature>
<dbReference type="EMBL" id="BNDV01000018">
    <property type="protein sequence ID" value="GHI18335.1"/>
    <property type="molecule type" value="Genomic_DNA"/>
</dbReference>
<reference evidence="3" key="1">
    <citation type="submission" date="2020-09" db="EMBL/GenBank/DDBJ databases">
        <title>Whole genome shotgun sequence of Streptomyces cinnamonensis NBRC 15873.</title>
        <authorList>
            <person name="Komaki H."/>
            <person name="Tamura T."/>
        </authorList>
    </citation>
    <scope>NUCLEOTIDE SEQUENCE [LARGE SCALE GENOMIC DNA]</scope>
    <source>
        <strain evidence="3">NBRC 15873</strain>
    </source>
</reference>
<evidence type="ECO:0000313" key="2">
    <source>
        <dbReference type="EMBL" id="GHI18335.1"/>
    </source>
</evidence>
<protein>
    <submittedName>
        <fullName evidence="2">Uncharacterized protein</fullName>
    </submittedName>
</protein>
<name>A0ABQ3NZY4_STRVG</name>